<dbReference type="CDD" id="cd17546">
    <property type="entry name" value="REC_hyHK_CKI1_RcsC-like"/>
    <property type="match status" value="1"/>
</dbReference>
<comment type="catalytic activity">
    <reaction evidence="1">
        <text>ATP + protein L-histidine = ADP + protein N-phospho-L-histidine.</text>
        <dbReference type="EC" id="2.7.13.3"/>
    </reaction>
</comment>
<keyword evidence="7" id="KW-0067">ATP-binding</keyword>
<feature type="domain" description="Response regulatory" evidence="14">
    <location>
        <begin position="383"/>
        <end position="497"/>
    </location>
</feature>
<keyword evidence="6" id="KW-0418">Kinase</keyword>
<dbReference type="FunFam" id="1.10.287.130:FF:000002">
    <property type="entry name" value="Two-component osmosensing histidine kinase"/>
    <property type="match status" value="1"/>
</dbReference>
<dbReference type="Gene3D" id="3.30.565.10">
    <property type="entry name" value="Histidine kinase-like ATPase, C-terminal domain"/>
    <property type="match status" value="1"/>
</dbReference>
<dbReference type="InterPro" id="IPR003594">
    <property type="entry name" value="HATPase_dom"/>
</dbReference>
<keyword evidence="3 11" id="KW-0597">Phosphoprotein</keyword>
<evidence type="ECO:0000256" key="9">
    <source>
        <dbReference type="ARBA" id="ARBA00064003"/>
    </source>
</evidence>
<dbReference type="FunFam" id="3.30.565.10:FF:000010">
    <property type="entry name" value="Sensor histidine kinase RcsC"/>
    <property type="match status" value="1"/>
</dbReference>
<dbReference type="SUPFAM" id="SSF55874">
    <property type="entry name" value="ATPase domain of HSP90 chaperone/DNA topoisomerase II/histidine kinase"/>
    <property type="match status" value="1"/>
</dbReference>
<dbReference type="InterPro" id="IPR036890">
    <property type="entry name" value="HATPase_C_sf"/>
</dbReference>
<dbReference type="SMART" id="SM00448">
    <property type="entry name" value="REC"/>
    <property type="match status" value="1"/>
</dbReference>
<reference evidence="16" key="1">
    <citation type="submission" date="2016-04" db="EMBL/GenBank/DDBJ databases">
        <authorList>
            <person name="Chen L."/>
            <person name="Zhuang W."/>
            <person name="Wang G."/>
        </authorList>
    </citation>
    <scope>NUCLEOTIDE SEQUENCE [LARGE SCALE GENOMIC DNA]</scope>
    <source>
        <strain evidence="16">208</strain>
    </source>
</reference>
<dbReference type="GO" id="GO:0005524">
    <property type="term" value="F:ATP binding"/>
    <property type="evidence" value="ECO:0007669"/>
    <property type="project" value="UniProtKB-KW"/>
</dbReference>
<dbReference type="InterPro" id="IPR011006">
    <property type="entry name" value="CheY-like_superfamily"/>
</dbReference>
<gene>
    <name evidence="15" type="ORF">A4R26_08025</name>
</gene>
<dbReference type="Proteomes" id="UP000192276">
    <property type="component" value="Unassembled WGS sequence"/>
</dbReference>
<name>A0A1V9EKH5_9BACT</name>
<dbReference type="CDD" id="cd16922">
    <property type="entry name" value="HATPase_EvgS-ArcB-TorS-like"/>
    <property type="match status" value="1"/>
</dbReference>
<dbReference type="PROSITE" id="PS50110">
    <property type="entry name" value="RESPONSE_REGULATORY"/>
    <property type="match status" value="1"/>
</dbReference>
<feature type="modified residue" description="4-aspartylphosphate" evidence="11">
    <location>
        <position position="432"/>
    </location>
</feature>
<dbReference type="Gene3D" id="1.10.287.130">
    <property type="match status" value="1"/>
</dbReference>
<keyword evidence="4" id="KW-0808">Transferase</keyword>
<dbReference type="CDD" id="cd00082">
    <property type="entry name" value="HisKA"/>
    <property type="match status" value="1"/>
</dbReference>
<dbReference type="Pfam" id="PF00072">
    <property type="entry name" value="Response_reg"/>
    <property type="match status" value="1"/>
</dbReference>
<dbReference type="InterPro" id="IPR004358">
    <property type="entry name" value="Sig_transdc_His_kin-like_C"/>
</dbReference>
<sequence length="502" mass="56405">MQYHQLLEKQIAKTLSGAQKFDPAVQQLLKLVDQAYKNYDSEQKLTEHAFQGCEKEYQDILNNLQLQNNIYSQSVKKLKDTILAHDPRAAAIIEREDNVLVNSIAWLEKQIQKRKETEAELTRAKEQAEDGARAKSDFLSVMSHEIRTPLNAIIGIAHLLSQDQLLPTQLENLKALNISAENLLRLINDILDFGKIEEGKIVLAEKNICLHQLAENIKTAHQIRAAERGNTINMVIDDALPQYILADEVRLGQILHNLMSNAVKFTRNGTITLQISLQKIQDEEATVYFSVTDTGVGIEKEKQVLIFDRFTQASVDIAREFGGSGLGLAIVKRLAALYNSDIYLNSEPGRGAAFFFTITFKKGKQEVPPQKTTNGKNDLSGIKVLLVEDVEFNIMVAKKMITNWNGAIDIAENGAIAINKVRETTYDIVLMDLQMPVMDGYNATQHIRSFDGSIPIIALTASASSDILQRTREFGMTDYLAKPFKPGELYEMIYKYSRKLTS</sequence>
<keyword evidence="8" id="KW-0902">Two-component regulatory system</keyword>
<dbReference type="EC" id="2.7.13.3" evidence="2"/>
<dbReference type="RefSeq" id="WP_081170747.1">
    <property type="nucleotide sequence ID" value="NZ_LWBP01000243.1"/>
</dbReference>
<dbReference type="SUPFAM" id="SSF52172">
    <property type="entry name" value="CheY-like"/>
    <property type="match status" value="1"/>
</dbReference>
<dbReference type="PROSITE" id="PS50109">
    <property type="entry name" value="HIS_KIN"/>
    <property type="match status" value="1"/>
</dbReference>
<dbReference type="SMART" id="SM00388">
    <property type="entry name" value="HisKA"/>
    <property type="match status" value="1"/>
</dbReference>
<evidence type="ECO:0000256" key="3">
    <source>
        <dbReference type="ARBA" id="ARBA00022553"/>
    </source>
</evidence>
<dbReference type="SMART" id="SM00387">
    <property type="entry name" value="HATPase_c"/>
    <property type="match status" value="1"/>
</dbReference>
<evidence type="ECO:0000256" key="10">
    <source>
        <dbReference type="ARBA" id="ARBA00068150"/>
    </source>
</evidence>
<evidence type="ECO:0000256" key="7">
    <source>
        <dbReference type="ARBA" id="ARBA00022840"/>
    </source>
</evidence>
<evidence type="ECO:0000256" key="2">
    <source>
        <dbReference type="ARBA" id="ARBA00012438"/>
    </source>
</evidence>
<feature type="domain" description="Histidine kinase" evidence="13">
    <location>
        <begin position="141"/>
        <end position="362"/>
    </location>
</feature>
<evidence type="ECO:0000256" key="11">
    <source>
        <dbReference type="PROSITE-ProRule" id="PRU00169"/>
    </source>
</evidence>
<comment type="subunit">
    <text evidence="9">At low DSF concentrations, interacts with RpfF.</text>
</comment>
<dbReference type="PANTHER" id="PTHR45339:SF5">
    <property type="entry name" value="HISTIDINE KINASE"/>
    <property type="match status" value="1"/>
</dbReference>
<keyword evidence="5" id="KW-0547">Nucleotide-binding</keyword>
<proteinExistence type="predicted"/>
<accession>A0A1V9EKH5</accession>
<dbReference type="GO" id="GO:0000155">
    <property type="term" value="F:phosphorelay sensor kinase activity"/>
    <property type="evidence" value="ECO:0007669"/>
    <property type="project" value="InterPro"/>
</dbReference>
<organism evidence="15 16">
    <name type="scientific">Niastella populi</name>
    <dbReference type="NCBI Taxonomy" id="550983"/>
    <lineage>
        <taxon>Bacteria</taxon>
        <taxon>Pseudomonadati</taxon>
        <taxon>Bacteroidota</taxon>
        <taxon>Chitinophagia</taxon>
        <taxon>Chitinophagales</taxon>
        <taxon>Chitinophagaceae</taxon>
        <taxon>Niastella</taxon>
    </lineage>
</organism>
<evidence type="ECO:0000256" key="5">
    <source>
        <dbReference type="ARBA" id="ARBA00022741"/>
    </source>
</evidence>
<evidence type="ECO:0000256" key="4">
    <source>
        <dbReference type="ARBA" id="ARBA00022679"/>
    </source>
</evidence>
<dbReference type="Gene3D" id="3.40.50.2300">
    <property type="match status" value="1"/>
</dbReference>
<evidence type="ECO:0000256" key="8">
    <source>
        <dbReference type="ARBA" id="ARBA00023012"/>
    </source>
</evidence>
<comment type="caution">
    <text evidence="15">The sequence shown here is derived from an EMBL/GenBank/DDBJ whole genome shotgun (WGS) entry which is preliminary data.</text>
</comment>
<protein>
    <recommendedName>
        <fullName evidence="10">Sensory/regulatory protein RpfC</fullName>
        <ecNumber evidence="2">2.7.13.3</ecNumber>
    </recommendedName>
</protein>
<dbReference type="InterPro" id="IPR003661">
    <property type="entry name" value="HisK_dim/P_dom"/>
</dbReference>
<evidence type="ECO:0000313" key="15">
    <source>
        <dbReference type="EMBL" id="OQP46660.1"/>
    </source>
</evidence>
<evidence type="ECO:0000259" key="13">
    <source>
        <dbReference type="PROSITE" id="PS50109"/>
    </source>
</evidence>
<dbReference type="InterPro" id="IPR001789">
    <property type="entry name" value="Sig_transdc_resp-reg_receiver"/>
</dbReference>
<evidence type="ECO:0000259" key="14">
    <source>
        <dbReference type="PROSITE" id="PS50110"/>
    </source>
</evidence>
<feature type="coiled-coil region" evidence="12">
    <location>
        <begin position="107"/>
        <end position="134"/>
    </location>
</feature>
<dbReference type="PRINTS" id="PR00344">
    <property type="entry name" value="BCTRLSENSOR"/>
</dbReference>
<dbReference type="InterPro" id="IPR005467">
    <property type="entry name" value="His_kinase_dom"/>
</dbReference>
<dbReference type="AlphaFoldDB" id="A0A1V9EKH5"/>
<dbReference type="SUPFAM" id="SSF47384">
    <property type="entry name" value="Homodimeric domain of signal transducing histidine kinase"/>
    <property type="match status" value="1"/>
</dbReference>
<dbReference type="OrthoDB" id="9811889at2"/>
<evidence type="ECO:0000256" key="12">
    <source>
        <dbReference type="SAM" id="Coils"/>
    </source>
</evidence>
<evidence type="ECO:0000256" key="1">
    <source>
        <dbReference type="ARBA" id="ARBA00000085"/>
    </source>
</evidence>
<dbReference type="InterPro" id="IPR036097">
    <property type="entry name" value="HisK_dim/P_sf"/>
</dbReference>
<dbReference type="STRING" id="550983.A4R26_08025"/>
<evidence type="ECO:0000313" key="16">
    <source>
        <dbReference type="Proteomes" id="UP000192276"/>
    </source>
</evidence>
<dbReference type="Pfam" id="PF02518">
    <property type="entry name" value="HATPase_c"/>
    <property type="match status" value="1"/>
</dbReference>
<dbReference type="PANTHER" id="PTHR45339">
    <property type="entry name" value="HYBRID SIGNAL TRANSDUCTION HISTIDINE KINASE J"/>
    <property type="match status" value="1"/>
</dbReference>
<keyword evidence="16" id="KW-1185">Reference proteome</keyword>
<evidence type="ECO:0000256" key="6">
    <source>
        <dbReference type="ARBA" id="ARBA00022777"/>
    </source>
</evidence>
<dbReference type="EMBL" id="LWBP01000243">
    <property type="protein sequence ID" value="OQP46660.1"/>
    <property type="molecule type" value="Genomic_DNA"/>
</dbReference>
<dbReference type="Pfam" id="PF00512">
    <property type="entry name" value="HisKA"/>
    <property type="match status" value="1"/>
</dbReference>
<keyword evidence="12" id="KW-0175">Coiled coil</keyword>